<feature type="domain" description="MYND-type" evidence="5">
    <location>
        <begin position="247"/>
        <end position="291"/>
    </location>
</feature>
<dbReference type="Pfam" id="PF01753">
    <property type="entry name" value="zf-MYND"/>
    <property type="match status" value="1"/>
</dbReference>
<evidence type="ECO:0000256" key="1">
    <source>
        <dbReference type="ARBA" id="ARBA00022723"/>
    </source>
</evidence>
<name>A0A813KN04_POLGL</name>
<organism evidence="6 7">
    <name type="scientific">Polarella glacialis</name>
    <name type="common">Dinoflagellate</name>
    <dbReference type="NCBI Taxonomy" id="89957"/>
    <lineage>
        <taxon>Eukaryota</taxon>
        <taxon>Sar</taxon>
        <taxon>Alveolata</taxon>
        <taxon>Dinophyceae</taxon>
        <taxon>Suessiales</taxon>
        <taxon>Suessiaceae</taxon>
        <taxon>Polarella</taxon>
    </lineage>
</organism>
<dbReference type="InterPro" id="IPR002893">
    <property type="entry name" value="Znf_MYND"/>
</dbReference>
<dbReference type="Gene3D" id="6.10.140.2220">
    <property type="match status" value="1"/>
</dbReference>
<comment type="caution">
    <text evidence="6">The sequence shown here is derived from an EMBL/GenBank/DDBJ whole genome shotgun (WGS) entry which is preliminary data.</text>
</comment>
<evidence type="ECO:0000256" key="3">
    <source>
        <dbReference type="ARBA" id="ARBA00022833"/>
    </source>
</evidence>
<dbReference type="GO" id="GO:0008270">
    <property type="term" value="F:zinc ion binding"/>
    <property type="evidence" value="ECO:0007669"/>
    <property type="project" value="UniProtKB-KW"/>
</dbReference>
<gene>
    <name evidence="6" type="ORF">PGLA2088_LOCUS34935</name>
</gene>
<reference evidence="6" key="1">
    <citation type="submission" date="2021-02" db="EMBL/GenBank/DDBJ databases">
        <authorList>
            <person name="Dougan E. K."/>
            <person name="Rhodes N."/>
            <person name="Thang M."/>
            <person name="Chan C."/>
        </authorList>
    </citation>
    <scope>NUCLEOTIDE SEQUENCE</scope>
</reference>
<dbReference type="EMBL" id="CAJNNW010031675">
    <property type="protein sequence ID" value="CAE8708445.1"/>
    <property type="molecule type" value="Genomic_DNA"/>
</dbReference>
<evidence type="ECO:0000313" key="6">
    <source>
        <dbReference type="EMBL" id="CAE8708445.1"/>
    </source>
</evidence>
<evidence type="ECO:0000256" key="4">
    <source>
        <dbReference type="PROSITE-ProRule" id="PRU00134"/>
    </source>
</evidence>
<keyword evidence="3" id="KW-0862">Zinc</keyword>
<dbReference type="PROSITE" id="PS50865">
    <property type="entry name" value="ZF_MYND_2"/>
    <property type="match status" value="1"/>
</dbReference>
<accession>A0A813KN04</accession>
<evidence type="ECO:0000256" key="2">
    <source>
        <dbReference type="ARBA" id="ARBA00022771"/>
    </source>
</evidence>
<keyword evidence="1" id="KW-0479">Metal-binding</keyword>
<dbReference type="SUPFAM" id="SSF144232">
    <property type="entry name" value="HIT/MYND zinc finger-like"/>
    <property type="match status" value="1"/>
</dbReference>
<evidence type="ECO:0000313" key="7">
    <source>
        <dbReference type="Proteomes" id="UP000626109"/>
    </source>
</evidence>
<evidence type="ECO:0000259" key="5">
    <source>
        <dbReference type="PROSITE" id="PS50865"/>
    </source>
</evidence>
<sequence length="380" mass="41982">MVQVVGLVAESFSSNRAMSQVVPLLAALRLQVDDRTLYPISNCGPPHPLRLLASILQFIQFTLHSDTLHRCWTASDLGCLYREIAPMLSENMLSSEAVKLANEGQNEGKPPGETKAIFVSLGLSVLVQCYRRILDEFGPASRCVVESTAQVTGCLVHYAIMTAELCELVGFNQTEPPQHILLNSLHWPSVELLNMFGTGKLISVKKQRREKFAAKYCISEKAKNLNPNFGKDCTFSLGPVFAKFAVSADCGNPLCFPQKSCSELLRCECGSVLYCSLACRKANWKQHKIVCKLLRAHQSQRTQTSTYCVATQEQGRSTGQMNQEDSRLMTAPAANASAGRGRQPLPRPSSSWIAMMLLCRLRYSIALVVTVCCGWARVKK</sequence>
<protein>
    <recommendedName>
        <fullName evidence="5">MYND-type domain-containing protein</fullName>
    </recommendedName>
</protein>
<dbReference type="PROSITE" id="PS01360">
    <property type="entry name" value="ZF_MYND_1"/>
    <property type="match status" value="1"/>
</dbReference>
<keyword evidence="2 4" id="KW-0863">Zinc-finger</keyword>
<proteinExistence type="predicted"/>
<dbReference type="Proteomes" id="UP000626109">
    <property type="component" value="Unassembled WGS sequence"/>
</dbReference>
<dbReference type="AlphaFoldDB" id="A0A813KN04"/>